<dbReference type="GO" id="GO:0043022">
    <property type="term" value="F:ribosome binding"/>
    <property type="evidence" value="ECO:0007669"/>
    <property type="project" value="InterPro"/>
</dbReference>
<evidence type="ECO:0000313" key="1">
    <source>
        <dbReference type="EMBL" id="PIO26250.1"/>
    </source>
</evidence>
<dbReference type="Proteomes" id="UP000228934">
    <property type="component" value="Unassembled WGS sequence"/>
</dbReference>
<dbReference type="PANTHER" id="PTHR13022">
    <property type="entry name" value="EUKARYOTIC TRANSLATION INITIATION FACTOR 3 SUBUNIT 11"/>
    <property type="match status" value="1"/>
</dbReference>
<dbReference type="GO" id="GO:0003743">
    <property type="term" value="F:translation initiation factor activity"/>
    <property type="evidence" value="ECO:0007669"/>
    <property type="project" value="InterPro"/>
</dbReference>
<name>A0A2G9RED0_AQUCT</name>
<organism evidence="1 2">
    <name type="scientific">Aquarana catesbeiana</name>
    <name type="common">American bullfrog</name>
    <name type="synonym">Rana catesbeiana</name>
    <dbReference type="NCBI Taxonomy" id="8400"/>
    <lineage>
        <taxon>Eukaryota</taxon>
        <taxon>Metazoa</taxon>
        <taxon>Chordata</taxon>
        <taxon>Craniata</taxon>
        <taxon>Vertebrata</taxon>
        <taxon>Euteleostomi</taxon>
        <taxon>Amphibia</taxon>
        <taxon>Batrachia</taxon>
        <taxon>Anura</taxon>
        <taxon>Neobatrachia</taxon>
        <taxon>Ranoidea</taxon>
        <taxon>Ranidae</taxon>
        <taxon>Aquarana</taxon>
    </lineage>
</organism>
<accession>A0A2G9RED0</accession>
<dbReference type="Gene3D" id="1.25.40.250">
    <property type="entry name" value="ARM repeat, domain 1"/>
    <property type="match status" value="1"/>
</dbReference>
<dbReference type="InterPro" id="IPR009374">
    <property type="entry name" value="eIF3k"/>
</dbReference>
<protein>
    <submittedName>
        <fullName evidence="1">Uncharacterized protein</fullName>
    </submittedName>
</protein>
<dbReference type="PANTHER" id="PTHR13022:SF0">
    <property type="entry name" value="EUKARYOTIC TRANSLATION INITIATION FACTOR 3 SUBUNIT K"/>
    <property type="match status" value="1"/>
</dbReference>
<dbReference type="InterPro" id="IPR016020">
    <property type="entry name" value="Transl_init_fac_sub12_N_euk"/>
</dbReference>
<dbReference type="GO" id="GO:0006446">
    <property type="term" value="P:regulation of translational initiation"/>
    <property type="evidence" value="ECO:0007669"/>
    <property type="project" value="InterPro"/>
</dbReference>
<keyword evidence="2" id="KW-1185">Reference proteome</keyword>
<proteinExistence type="predicted"/>
<sequence>MAVFEQIRVNVGKLLLQSIDRYNPENLSTLELYVKARARKNKTVTAQILLEALTKPTHTDFMLYKCMID</sequence>
<evidence type="ECO:0000313" key="2">
    <source>
        <dbReference type="Proteomes" id="UP000228934"/>
    </source>
</evidence>
<gene>
    <name evidence="1" type="ORF">AB205_0177700</name>
</gene>
<dbReference type="InterPro" id="IPR016024">
    <property type="entry name" value="ARM-type_fold"/>
</dbReference>
<dbReference type="AlphaFoldDB" id="A0A2G9RED0"/>
<dbReference type="SUPFAM" id="SSF48371">
    <property type="entry name" value="ARM repeat"/>
    <property type="match status" value="1"/>
</dbReference>
<dbReference type="OrthoDB" id="337745at2759"/>
<feature type="non-terminal residue" evidence="1">
    <location>
        <position position="69"/>
    </location>
</feature>
<reference evidence="2" key="1">
    <citation type="journal article" date="2017" name="Nat. Commun.">
        <title>The North American bullfrog draft genome provides insight into hormonal regulation of long noncoding RNA.</title>
        <authorList>
            <person name="Hammond S.A."/>
            <person name="Warren R.L."/>
            <person name="Vandervalk B.P."/>
            <person name="Kucuk E."/>
            <person name="Khan H."/>
            <person name="Gibb E.A."/>
            <person name="Pandoh P."/>
            <person name="Kirk H."/>
            <person name="Zhao Y."/>
            <person name="Jones M."/>
            <person name="Mungall A.J."/>
            <person name="Coope R."/>
            <person name="Pleasance S."/>
            <person name="Moore R.A."/>
            <person name="Holt R.A."/>
            <person name="Round J.M."/>
            <person name="Ohora S."/>
            <person name="Walle B.V."/>
            <person name="Veldhoen N."/>
            <person name="Helbing C.C."/>
            <person name="Birol I."/>
        </authorList>
    </citation>
    <scope>NUCLEOTIDE SEQUENCE [LARGE SCALE GENOMIC DNA]</scope>
</reference>
<dbReference type="EMBL" id="KV947241">
    <property type="protein sequence ID" value="PIO26250.1"/>
    <property type="molecule type" value="Genomic_DNA"/>
</dbReference>
<dbReference type="GO" id="GO:0005852">
    <property type="term" value="C:eukaryotic translation initiation factor 3 complex"/>
    <property type="evidence" value="ECO:0007669"/>
    <property type="project" value="InterPro"/>
</dbReference>